<comment type="similarity">
    <text evidence="1 5">Belongs to the metallo-dependent hydrolases superfamily. CpsB/CapC family.</text>
</comment>
<dbReference type="InterPro" id="IPR016195">
    <property type="entry name" value="Pol/histidinol_Pase-like"/>
</dbReference>
<dbReference type="Gene3D" id="3.20.20.140">
    <property type="entry name" value="Metal-dependent hydrolases"/>
    <property type="match status" value="1"/>
</dbReference>
<evidence type="ECO:0000313" key="6">
    <source>
        <dbReference type="EMBL" id="QGQ98608.1"/>
    </source>
</evidence>
<dbReference type="GO" id="GO:0004725">
    <property type="term" value="F:protein tyrosine phosphatase activity"/>
    <property type="evidence" value="ECO:0007669"/>
    <property type="project" value="UniProtKB-UniRule"/>
</dbReference>
<accession>A0A6B8RTU9</accession>
<dbReference type="Proteomes" id="UP000426246">
    <property type="component" value="Chromosome"/>
</dbReference>
<dbReference type="OrthoDB" id="9788539at2"/>
<evidence type="ECO:0000256" key="4">
    <source>
        <dbReference type="ARBA" id="ARBA00051722"/>
    </source>
</evidence>
<dbReference type="GO" id="GO:0030145">
    <property type="term" value="F:manganese ion binding"/>
    <property type="evidence" value="ECO:0007669"/>
    <property type="project" value="UniProtKB-UniRule"/>
</dbReference>
<dbReference type="PIRSF" id="PIRSF016557">
    <property type="entry name" value="Caps_synth_CpsB"/>
    <property type="match status" value="1"/>
</dbReference>
<evidence type="ECO:0000256" key="5">
    <source>
        <dbReference type="PIRNR" id="PIRNR016557"/>
    </source>
</evidence>
<evidence type="ECO:0000256" key="1">
    <source>
        <dbReference type="ARBA" id="ARBA00005750"/>
    </source>
</evidence>
<keyword evidence="3 5" id="KW-0904">Protein phosphatase</keyword>
<name>A0A6B8RTU9_9BACL</name>
<comment type="catalytic activity">
    <reaction evidence="4 5">
        <text>O-phospho-L-tyrosyl-[protein] + H2O = L-tyrosyl-[protein] + phosphate</text>
        <dbReference type="Rhea" id="RHEA:10684"/>
        <dbReference type="Rhea" id="RHEA-COMP:10136"/>
        <dbReference type="Rhea" id="RHEA-COMP:20101"/>
        <dbReference type="ChEBI" id="CHEBI:15377"/>
        <dbReference type="ChEBI" id="CHEBI:43474"/>
        <dbReference type="ChEBI" id="CHEBI:46858"/>
        <dbReference type="ChEBI" id="CHEBI:61978"/>
        <dbReference type="EC" id="3.1.3.48"/>
    </reaction>
</comment>
<dbReference type="AlphaFoldDB" id="A0A6B8RTU9"/>
<dbReference type="EMBL" id="CP034235">
    <property type="protein sequence ID" value="QGQ98608.1"/>
    <property type="molecule type" value="Genomic_DNA"/>
</dbReference>
<dbReference type="InterPro" id="IPR016667">
    <property type="entry name" value="Caps_polysacc_synth_CpsB/CapC"/>
</dbReference>
<sequence>MIDIHCHILHGIDDGANDLAESLAMARYAYQDGICHIIATPHLNIHYNNTRAYVQNKTAILQKAFDQNNIKITLHPGCEVQLKSKQTLYRQVEQNEFCFLGPDARYVLLEQRWTDYDPETPEIVAWLLARGITPIIPHPERHVFFRKQPELINQLVNAGAWTQVSVDSLLGNNSQEALDYANHLIAANHVHTLATDAHNIKRKPSLAIGYEYISDRAGKARAAEINARCYGVISSKPN</sequence>
<dbReference type="PANTHER" id="PTHR39181:SF1">
    <property type="entry name" value="TYROSINE-PROTEIN PHOSPHATASE YWQE"/>
    <property type="match status" value="1"/>
</dbReference>
<evidence type="ECO:0000256" key="2">
    <source>
        <dbReference type="ARBA" id="ARBA00022801"/>
    </source>
</evidence>
<dbReference type="SUPFAM" id="SSF89550">
    <property type="entry name" value="PHP domain-like"/>
    <property type="match status" value="1"/>
</dbReference>
<dbReference type="Pfam" id="PF19567">
    <property type="entry name" value="CpsB_CapC"/>
    <property type="match status" value="1"/>
</dbReference>
<dbReference type="KEGG" id="ppsc:EHS13_28865"/>
<protein>
    <recommendedName>
        <fullName evidence="5">Tyrosine-protein phosphatase</fullName>
        <ecNumber evidence="5">3.1.3.48</ecNumber>
    </recommendedName>
</protein>
<proteinExistence type="inferred from homology"/>
<keyword evidence="2 5" id="KW-0378">Hydrolase</keyword>
<reference evidence="7" key="1">
    <citation type="submission" date="2018-11" db="EMBL/GenBank/DDBJ databases">
        <title>Complete genome sequence of Paenibacillus sp. ML311-T8.</title>
        <authorList>
            <person name="Nam Y.-D."/>
            <person name="Kang J."/>
            <person name="Chung W.-H."/>
            <person name="Park Y.S."/>
        </authorList>
    </citation>
    <scope>NUCLEOTIDE SEQUENCE [LARGE SCALE GENOMIC DNA]</scope>
    <source>
        <strain evidence="7">ML311-T8</strain>
    </source>
</reference>
<organism evidence="6 7">
    <name type="scientific">Paenibacillus psychroresistens</name>
    <dbReference type="NCBI Taxonomy" id="1778678"/>
    <lineage>
        <taxon>Bacteria</taxon>
        <taxon>Bacillati</taxon>
        <taxon>Bacillota</taxon>
        <taxon>Bacilli</taxon>
        <taxon>Bacillales</taxon>
        <taxon>Paenibacillaceae</taxon>
        <taxon>Paenibacillus</taxon>
    </lineage>
</organism>
<dbReference type="EC" id="3.1.3.48" evidence="5"/>
<dbReference type="PANTHER" id="PTHR39181">
    <property type="entry name" value="TYROSINE-PROTEIN PHOSPHATASE YWQE"/>
    <property type="match status" value="1"/>
</dbReference>
<keyword evidence="7" id="KW-1185">Reference proteome</keyword>
<gene>
    <name evidence="6" type="ORF">EHS13_28865</name>
</gene>
<evidence type="ECO:0000313" key="7">
    <source>
        <dbReference type="Proteomes" id="UP000426246"/>
    </source>
</evidence>
<evidence type="ECO:0000256" key="3">
    <source>
        <dbReference type="ARBA" id="ARBA00022912"/>
    </source>
</evidence>
<dbReference type="RefSeq" id="WP_155703717.1">
    <property type="nucleotide sequence ID" value="NZ_CP034235.1"/>
</dbReference>